<dbReference type="SUPFAM" id="SSF57850">
    <property type="entry name" value="RING/U-box"/>
    <property type="match status" value="1"/>
</dbReference>
<keyword evidence="7" id="KW-0175">Coiled coil</keyword>
<dbReference type="PROSITE" id="PS50011">
    <property type="entry name" value="PROTEIN_KINASE_DOM"/>
    <property type="match status" value="1"/>
</dbReference>
<dbReference type="InterPro" id="IPR003613">
    <property type="entry name" value="Ubox_domain"/>
</dbReference>
<dbReference type="InterPro" id="IPR013083">
    <property type="entry name" value="Znf_RING/FYVE/PHD"/>
</dbReference>
<dbReference type="GO" id="GO:0005524">
    <property type="term" value="F:ATP binding"/>
    <property type="evidence" value="ECO:0007669"/>
    <property type="project" value="InterPro"/>
</dbReference>
<dbReference type="Gene3D" id="3.30.200.20">
    <property type="entry name" value="Phosphorylase Kinase, domain 1"/>
    <property type="match status" value="1"/>
</dbReference>
<evidence type="ECO:0000259" key="9">
    <source>
        <dbReference type="PROSITE" id="PS50011"/>
    </source>
</evidence>
<dbReference type="GO" id="GO:0004672">
    <property type="term" value="F:protein kinase activity"/>
    <property type="evidence" value="ECO:0007669"/>
    <property type="project" value="InterPro"/>
</dbReference>
<comment type="catalytic activity">
    <reaction evidence="1">
        <text>S-ubiquitinyl-[E2 ubiquitin-conjugating enzyme]-L-cysteine + [acceptor protein]-L-lysine = [E2 ubiquitin-conjugating enzyme]-L-cysteine + N(6)-ubiquitinyl-[acceptor protein]-L-lysine.</text>
        <dbReference type="EC" id="2.3.2.27"/>
    </reaction>
</comment>
<dbReference type="SMART" id="SM00504">
    <property type="entry name" value="Ubox"/>
    <property type="match status" value="1"/>
</dbReference>
<keyword evidence="6" id="KW-0833">Ubl conjugation pathway</keyword>
<gene>
    <name evidence="11" type="ORF">GSCOC_T00036665001</name>
</gene>
<protein>
    <recommendedName>
        <fullName evidence="4">RING-type E3 ubiquitin transferase</fullName>
        <ecNumber evidence="4">2.3.2.27</ecNumber>
    </recommendedName>
</protein>
<accession>A0A068TZT8</accession>
<comment type="function">
    <text evidence="2">Functions as an E3 ubiquitin ligase.</text>
</comment>
<dbReference type="OrthoDB" id="10064100at2759"/>
<dbReference type="InterPro" id="IPR001245">
    <property type="entry name" value="Ser-Thr/Tyr_kinase_cat_dom"/>
</dbReference>
<dbReference type="Gramene" id="CDP01572">
    <property type="protein sequence ID" value="CDP01572"/>
    <property type="gene ID" value="GSCOC_T00036665001"/>
</dbReference>
<dbReference type="SUPFAM" id="SSF56112">
    <property type="entry name" value="Protein kinase-like (PK-like)"/>
    <property type="match status" value="1"/>
</dbReference>
<evidence type="ECO:0000256" key="1">
    <source>
        <dbReference type="ARBA" id="ARBA00000900"/>
    </source>
</evidence>
<evidence type="ECO:0000256" key="2">
    <source>
        <dbReference type="ARBA" id="ARBA00003861"/>
    </source>
</evidence>
<dbReference type="AlphaFoldDB" id="A0A068TZT8"/>
<organism evidence="11 12">
    <name type="scientific">Coffea canephora</name>
    <name type="common">Robusta coffee</name>
    <dbReference type="NCBI Taxonomy" id="49390"/>
    <lineage>
        <taxon>Eukaryota</taxon>
        <taxon>Viridiplantae</taxon>
        <taxon>Streptophyta</taxon>
        <taxon>Embryophyta</taxon>
        <taxon>Tracheophyta</taxon>
        <taxon>Spermatophyta</taxon>
        <taxon>Magnoliopsida</taxon>
        <taxon>eudicotyledons</taxon>
        <taxon>Gunneridae</taxon>
        <taxon>Pentapetalae</taxon>
        <taxon>asterids</taxon>
        <taxon>lamiids</taxon>
        <taxon>Gentianales</taxon>
        <taxon>Rubiaceae</taxon>
        <taxon>Ixoroideae</taxon>
        <taxon>Gardenieae complex</taxon>
        <taxon>Bertiereae - Coffeeae clade</taxon>
        <taxon>Coffeeae</taxon>
        <taxon>Coffea</taxon>
    </lineage>
</organism>
<dbReference type="InterPro" id="IPR051348">
    <property type="entry name" value="U-box_ubiquitin_ligases"/>
</dbReference>
<dbReference type="PhylomeDB" id="A0A068TZT8"/>
<feature type="coiled-coil region" evidence="7">
    <location>
        <begin position="281"/>
        <end position="427"/>
    </location>
</feature>
<evidence type="ECO:0000313" key="12">
    <source>
        <dbReference type="Proteomes" id="UP000295252"/>
    </source>
</evidence>
<dbReference type="OMA" id="HPHLIAM"/>
<dbReference type="Pfam" id="PF07714">
    <property type="entry name" value="PK_Tyr_Ser-Thr"/>
    <property type="match status" value="1"/>
</dbReference>
<dbReference type="Gene3D" id="1.10.510.10">
    <property type="entry name" value="Transferase(Phosphotransferase) domain 1"/>
    <property type="match status" value="1"/>
</dbReference>
<dbReference type="EMBL" id="HG739091">
    <property type="protein sequence ID" value="CDP01572.1"/>
    <property type="molecule type" value="Genomic_DNA"/>
</dbReference>
<dbReference type="Gene3D" id="3.30.40.10">
    <property type="entry name" value="Zinc/RING finger domain, C3HC4 (zinc finger)"/>
    <property type="match status" value="1"/>
</dbReference>
<evidence type="ECO:0000313" key="11">
    <source>
        <dbReference type="EMBL" id="CDP01572.1"/>
    </source>
</evidence>
<dbReference type="EC" id="2.3.2.27" evidence="4"/>
<dbReference type="STRING" id="49390.A0A068TZT8"/>
<evidence type="ECO:0000256" key="3">
    <source>
        <dbReference type="ARBA" id="ARBA00004906"/>
    </source>
</evidence>
<keyword evidence="5" id="KW-0808">Transferase</keyword>
<evidence type="ECO:0000256" key="8">
    <source>
        <dbReference type="SAM" id="MobiDB-lite"/>
    </source>
</evidence>
<dbReference type="PROSITE" id="PS51698">
    <property type="entry name" value="U_BOX"/>
    <property type="match status" value="1"/>
</dbReference>
<evidence type="ECO:0000256" key="4">
    <source>
        <dbReference type="ARBA" id="ARBA00012483"/>
    </source>
</evidence>
<evidence type="ECO:0000256" key="5">
    <source>
        <dbReference type="ARBA" id="ARBA00022679"/>
    </source>
</evidence>
<evidence type="ECO:0000256" key="6">
    <source>
        <dbReference type="ARBA" id="ARBA00022786"/>
    </source>
</evidence>
<dbReference type="PANTHER" id="PTHR45647:SF56">
    <property type="entry name" value="U-BOX DOMAIN-CONTAINING PROTEIN 50-RELATED"/>
    <property type="match status" value="1"/>
</dbReference>
<dbReference type="Proteomes" id="UP000295252">
    <property type="component" value="Chromosome IX"/>
</dbReference>
<keyword evidence="12" id="KW-1185">Reference proteome</keyword>
<dbReference type="GO" id="GO:0016567">
    <property type="term" value="P:protein ubiquitination"/>
    <property type="evidence" value="ECO:0007669"/>
    <property type="project" value="UniProtKB-UniPathway"/>
</dbReference>
<evidence type="ECO:0000259" key="10">
    <source>
        <dbReference type="PROSITE" id="PS51698"/>
    </source>
</evidence>
<dbReference type="CDD" id="cd16655">
    <property type="entry name" value="RING-Ubox_WDSUB1-like"/>
    <property type="match status" value="1"/>
</dbReference>
<feature type="domain" description="U-box" evidence="10">
    <location>
        <begin position="727"/>
        <end position="801"/>
    </location>
</feature>
<dbReference type="UniPathway" id="UPA00143"/>
<dbReference type="InterPro" id="IPR000719">
    <property type="entry name" value="Prot_kinase_dom"/>
</dbReference>
<proteinExistence type="predicted"/>
<dbReference type="InterPro" id="IPR011009">
    <property type="entry name" value="Kinase-like_dom_sf"/>
</dbReference>
<sequence>METDQPAERIFVAIGTDLNDGFATLEWVLKKWNSHPIKIVILFSDNYICRDYVFTPIGKIPASSVREEKLKVLEKSEEAKSDKILSKYIAFCGKVKAEGLRIDRYEEPIHKVVLGLITSLPITKLVMAFSLLRPLSWKSRTAMNASFYLQSKKPNFCELFVIFNGKLVYLKEETNEGFIEDDQGVIVARIKERPSFKGWIGKFFPENANGKNHCESPSSSSASNGGTPDQWEKYGEEIENYFNELSSSIANEGNSEEANDTSISISPELNMAENMAAAEKIEILEIKIRDTRESIQSNKEEARANAEKCAKAKWAIGLCTARANDLEARIHEEIAKRMDLQKDLDSTKEELFEIQSEVEEKRNKLNPILELQRELSNKLQLSTLAKSRVESQLEKAVRNRAEMVQEIEELRRQRDVLQRRIEFCKEKDAIGMANRLNDLCFDYRKFTAAEIRAATDDFSECLRLKSAADWTNVYRGRVNRTTVAIKLSNSDAALSQDTFLEKVKLLGHIRHPHILGMIGFCTEPKCIVFEYMHNGCLRDILFSNHRGRNHGLNWHARIRVAAEVCMGLSFLHKAKPKPLVHGNLNPSKILLDRNNVARIHGFKPCPCNDASRMRADIRAFGTLLLQLLTGRNWARVGEEAIMVDGASLTEALDKMAGPWPLDLAMELGGIASCCLAIDESLDKEFSSTSLMRRIERVRENADELLANGECLLAADGDSSTEVSVESNVPSVFYCPIYQDIMKNPHIAADGFSYELEAIEEWLRTGHDTSPMTNLRLKHKQLTPNHTLRSLIQDWHNKRSIPY</sequence>
<dbReference type="GO" id="GO:0061630">
    <property type="term" value="F:ubiquitin protein ligase activity"/>
    <property type="evidence" value="ECO:0007669"/>
    <property type="project" value="UniProtKB-EC"/>
</dbReference>
<comment type="pathway">
    <text evidence="3">Protein modification; protein ubiquitination.</text>
</comment>
<feature type="domain" description="Protein kinase" evidence="9">
    <location>
        <begin position="459"/>
        <end position="712"/>
    </location>
</feature>
<dbReference type="Pfam" id="PF04564">
    <property type="entry name" value="U-box"/>
    <property type="match status" value="1"/>
</dbReference>
<feature type="region of interest" description="Disordered" evidence="8">
    <location>
        <begin position="211"/>
        <end position="230"/>
    </location>
</feature>
<reference evidence="12" key="1">
    <citation type="journal article" date="2014" name="Science">
        <title>The coffee genome provides insight into the convergent evolution of caffeine biosynthesis.</title>
        <authorList>
            <person name="Denoeud F."/>
            <person name="Carretero-Paulet L."/>
            <person name="Dereeper A."/>
            <person name="Droc G."/>
            <person name="Guyot R."/>
            <person name="Pietrella M."/>
            <person name="Zheng C."/>
            <person name="Alberti A."/>
            <person name="Anthony F."/>
            <person name="Aprea G."/>
            <person name="Aury J.M."/>
            <person name="Bento P."/>
            <person name="Bernard M."/>
            <person name="Bocs S."/>
            <person name="Campa C."/>
            <person name="Cenci A."/>
            <person name="Combes M.C."/>
            <person name="Crouzillat D."/>
            <person name="Da Silva C."/>
            <person name="Daddiego L."/>
            <person name="De Bellis F."/>
            <person name="Dussert S."/>
            <person name="Garsmeur O."/>
            <person name="Gayraud T."/>
            <person name="Guignon V."/>
            <person name="Jahn K."/>
            <person name="Jamilloux V."/>
            <person name="Joet T."/>
            <person name="Labadie K."/>
            <person name="Lan T."/>
            <person name="Leclercq J."/>
            <person name="Lepelley M."/>
            <person name="Leroy T."/>
            <person name="Li L.T."/>
            <person name="Librado P."/>
            <person name="Lopez L."/>
            <person name="Munoz A."/>
            <person name="Noel B."/>
            <person name="Pallavicini A."/>
            <person name="Perrotta G."/>
            <person name="Poncet V."/>
            <person name="Pot D."/>
            <person name="Priyono X."/>
            <person name="Rigoreau M."/>
            <person name="Rouard M."/>
            <person name="Rozas J."/>
            <person name="Tranchant-Dubreuil C."/>
            <person name="VanBuren R."/>
            <person name="Zhang Q."/>
            <person name="Andrade A.C."/>
            <person name="Argout X."/>
            <person name="Bertrand B."/>
            <person name="de Kochko A."/>
            <person name="Graziosi G."/>
            <person name="Henry R.J."/>
            <person name="Jayarama X."/>
            <person name="Ming R."/>
            <person name="Nagai C."/>
            <person name="Rounsley S."/>
            <person name="Sankoff D."/>
            <person name="Giuliano G."/>
            <person name="Albert V.A."/>
            <person name="Wincker P."/>
            <person name="Lashermes P."/>
        </authorList>
    </citation>
    <scope>NUCLEOTIDE SEQUENCE [LARGE SCALE GENOMIC DNA]</scope>
    <source>
        <strain evidence="12">cv. DH200-94</strain>
    </source>
</reference>
<evidence type="ECO:0000256" key="7">
    <source>
        <dbReference type="SAM" id="Coils"/>
    </source>
</evidence>
<dbReference type="InParanoid" id="A0A068TZT8"/>
<name>A0A068TZT8_COFCA</name>
<dbReference type="PANTHER" id="PTHR45647">
    <property type="entry name" value="OS02G0152300 PROTEIN"/>
    <property type="match status" value="1"/>
</dbReference>